<evidence type="ECO:0000313" key="1">
    <source>
        <dbReference type="EMBL" id="XCD07789.1"/>
    </source>
</evidence>
<proteinExistence type="predicted"/>
<dbReference type="EMBL" id="PP511811">
    <property type="protein sequence ID" value="XCD07789.1"/>
    <property type="molecule type" value="Genomic_DNA"/>
</dbReference>
<dbReference type="Pfam" id="PF20577">
    <property type="entry name" value="Phage_ORF5"/>
    <property type="match status" value="1"/>
</dbReference>
<reference evidence="1" key="1">
    <citation type="submission" date="2024-03" db="EMBL/GenBank/DDBJ databases">
        <title>Diverse circular DNA viruses in blood, oral, and fecal samples of captive lemurs.</title>
        <authorList>
            <person name="Paietta E.N."/>
            <person name="Kraberger S."/>
            <person name="Lund M.C."/>
            <person name="Custer J.M."/>
            <person name="Vargas K.M."/>
            <person name="Ehmke E.E."/>
            <person name="Yoder A.D."/>
            <person name="Varsani A."/>
        </authorList>
    </citation>
    <scope>NUCLEOTIDE SEQUENCE</scope>
    <source>
        <strain evidence="1">Duke_28FS_71</strain>
    </source>
</reference>
<name>A0AAU8B624_9VIRU</name>
<dbReference type="InterPro" id="IPR046781">
    <property type="entry name" value="Phage_ORF5"/>
</dbReference>
<sequence length="118" mass="13414">MTTQNLTKEEFFAQHGVDSNDVSTSRPSHLEYVYSVYDSCVGSFEGPFLSVNDGTAIRVISDTIFRQDNMIQRHPEDYKMFCLGEFDLYTGELKGTKPRQVINFVDIIPKKNLNTPPA</sequence>
<organism evidence="1">
    <name type="scientific">Dulem virus 196</name>
    <dbReference type="NCBI Taxonomy" id="3145673"/>
    <lineage>
        <taxon>Viruses</taxon>
        <taxon>Monodnaviria</taxon>
        <taxon>Sangervirae</taxon>
        <taxon>Phixviricota</taxon>
        <taxon>Malgrandaviricetes</taxon>
        <taxon>Petitvirales</taxon>
        <taxon>Microviridae</taxon>
        <taxon>Microvirus</taxon>
    </lineage>
</organism>
<protein>
    <submittedName>
        <fullName evidence="1">Nonstructural protein</fullName>
    </submittedName>
</protein>
<accession>A0AAU8B624</accession>